<proteinExistence type="predicted"/>
<organism evidence="4 5">
    <name type="scientific">Amycolatopsis camponoti</name>
    <dbReference type="NCBI Taxonomy" id="2606593"/>
    <lineage>
        <taxon>Bacteria</taxon>
        <taxon>Bacillati</taxon>
        <taxon>Actinomycetota</taxon>
        <taxon>Actinomycetes</taxon>
        <taxon>Pseudonocardiales</taxon>
        <taxon>Pseudonocardiaceae</taxon>
        <taxon>Amycolatopsis</taxon>
    </lineage>
</organism>
<dbReference type="CDD" id="cd16936">
    <property type="entry name" value="HATPase_RsbW-like"/>
    <property type="match status" value="1"/>
</dbReference>
<dbReference type="Pfam" id="PF13581">
    <property type="entry name" value="HATPase_c_2"/>
    <property type="match status" value="1"/>
</dbReference>
<dbReference type="SUPFAM" id="SSF55874">
    <property type="entry name" value="ATPase domain of HSP90 chaperone/DNA topoisomerase II/histidine kinase"/>
    <property type="match status" value="1"/>
</dbReference>
<evidence type="ECO:0000259" key="3">
    <source>
        <dbReference type="Pfam" id="PF14417"/>
    </source>
</evidence>
<keyword evidence="1" id="KW-0723">Serine/threonine-protein kinase</keyword>
<dbReference type="EMBL" id="CABVGP010000002">
    <property type="protein sequence ID" value="VVJ20556.1"/>
    <property type="molecule type" value="Genomic_DNA"/>
</dbReference>
<dbReference type="Pfam" id="PF14417">
    <property type="entry name" value="MEDS"/>
    <property type="match status" value="1"/>
</dbReference>
<keyword evidence="5" id="KW-1185">Reference proteome</keyword>
<sequence length="305" mass="32890">MSADRPVRHTALFYRGDTEYLDGVVPFLLDGLGRSEPVAVAVPARNLPLIENALEARAGEVRLADMCRVGRNPGAILPNVLLAFAGEHAGPVRIVSEPMWGGRTGEEYPACVLHEALINHALAGRDLAVLCPYDTASLPPEVLADAERTHPEVWGPAGPCVSSRFDPDGARADFTRPLDQPAAAVERKFDIGQLSSLRGFAEIWAARHGLRRPRRDDFTLAIAELTTNSVLYGGGSGVLRLWAQERQVVGEVTDTGTITEPLAGRIPPAAASLGGRGLLLVNRLADLVRTYWVPGRTTTRVHFTC</sequence>
<evidence type="ECO:0000259" key="2">
    <source>
        <dbReference type="Pfam" id="PF13581"/>
    </source>
</evidence>
<evidence type="ECO:0000256" key="1">
    <source>
        <dbReference type="ARBA" id="ARBA00022527"/>
    </source>
</evidence>
<keyword evidence="1" id="KW-0808">Transferase</keyword>
<feature type="domain" description="MEDS" evidence="3">
    <location>
        <begin position="8"/>
        <end position="151"/>
    </location>
</feature>
<dbReference type="Gene3D" id="3.30.565.10">
    <property type="entry name" value="Histidine kinase-like ATPase, C-terminal domain"/>
    <property type="match status" value="1"/>
</dbReference>
<dbReference type="InterPro" id="IPR025847">
    <property type="entry name" value="MEDS_domain"/>
</dbReference>
<dbReference type="InterPro" id="IPR036890">
    <property type="entry name" value="HATPase_C_sf"/>
</dbReference>
<evidence type="ECO:0000313" key="5">
    <source>
        <dbReference type="Proteomes" id="UP000399805"/>
    </source>
</evidence>
<name>A0A6I8LYT9_9PSEU</name>
<dbReference type="InterPro" id="IPR047718">
    <property type="entry name" value="RsbA-like_anti_sig"/>
</dbReference>
<dbReference type="NCBIfam" id="NF041045">
    <property type="entry name" value="RsbA_anti_sig"/>
    <property type="match status" value="1"/>
</dbReference>
<dbReference type="Proteomes" id="UP000399805">
    <property type="component" value="Unassembled WGS sequence"/>
</dbReference>
<dbReference type="PANTHER" id="PTHR35526">
    <property type="entry name" value="ANTI-SIGMA-F FACTOR RSBW-RELATED"/>
    <property type="match status" value="1"/>
</dbReference>
<accession>A0A6I8LYT9</accession>
<evidence type="ECO:0000313" key="4">
    <source>
        <dbReference type="EMBL" id="VVJ20556.1"/>
    </source>
</evidence>
<gene>
    <name evidence="4" type="ORF">AA23TX_05577</name>
</gene>
<dbReference type="GO" id="GO:0004674">
    <property type="term" value="F:protein serine/threonine kinase activity"/>
    <property type="evidence" value="ECO:0007669"/>
    <property type="project" value="UniProtKB-KW"/>
</dbReference>
<dbReference type="AlphaFoldDB" id="A0A6I8LYT9"/>
<keyword evidence="1" id="KW-0418">Kinase</keyword>
<dbReference type="InterPro" id="IPR050267">
    <property type="entry name" value="Anti-sigma-factor_SerPK"/>
</dbReference>
<protein>
    <submittedName>
        <fullName evidence="4">Regulator of sigma factor</fullName>
    </submittedName>
</protein>
<dbReference type="PANTHER" id="PTHR35526:SF3">
    <property type="entry name" value="ANTI-SIGMA-F FACTOR RSBW"/>
    <property type="match status" value="1"/>
</dbReference>
<reference evidence="4 5" key="1">
    <citation type="submission" date="2019-09" db="EMBL/GenBank/DDBJ databases">
        <authorList>
            <person name="Leyn A S."/>
        </authorList>
    </citation>
    <scope>NUCLEOTIDE SEQUENCE [LARGE SCALE GENOMIC DNA]</scope>
    <source>
        <strain evidence="4">AA231_1</strain>
    </source>
</reference>
<dbReference type="InterPro" id="IPR003594">
    <property type="entry name" value="HATPase_dom"/>
</dbReference>
<feature type="domain" description="Histidine kinase/HSP90-like ATPase" evidence="2">
    <location>
        <begin position="191"/>
        <end position="301"/>
    </location>
</feature>